<keyword evidence="3" id="KW-1185">Reference proteome</keyword>
<dbReference type="AlphaFoldDB" id="A0A2D2D5I6"/>
<dbReference type="STRING" id="595536.GCA_000178815_04230"/>
<sequence>MAKFRHALRRFLAFSEQAAADVGLTMQRYQALLVIKTYRGGDHISVGELAEQLIIRDHSAAELVSRLVQAKLVRRKTDPEDRRRSLVVITPSGDRRLTELAAAHLTKLRADRKAFLDLFDGREPTALRRDDLDATTFDAAAFDAAVFARRPTLASDT</sequence>
<dbReference type="GO" id="GO:0003700">
    <property type="term" value="F:DNA-binding transcription factor activity"/>
    <property type="evidence" value="ECO:0007669"/>
    <property type="project" value="InterPro"/>
</dbReference>
<name>A0A2D2D5I6_METT3</name>
<dbReference type="SMART" id="SM00347">
    <property type="entry name" value="HTH_MARR"/>
    <property type="match status" value="1"/>
</dbReference>
<dbReference type="PANTHER" id="PTHR33164:SF43">
    <property type="entry name" value="HTH-TYPE TRANSCRIPTIONAL REPRESSOR YETL"/>
    <property type="match status" value="1"/>
</dbReference>
<dbReference type="PANTHER" id="PTHR33164">
    <property type="entry name" value="TRANSCRIPTIONAL REGULATOR, MARR FAMILY"/>
    <property type="match status" value="1"/>
</dbReference>
<dbReference type="GO" id="GO:0006950">
    <property type="term" value="P:response to stress"/>
    <property type="evidence" value="ECO:0007669"/>
    <property type="project" value="TreeGrafter"/>
</dbReference>
<dbReference type="EMBL" id="CP023737">
    <property type="protein sequence ID" value="ATQ70224.1"/>
    <property type="molecule type" value="Genomic_DNA"/>
</dbReference>
<evidence type="ECO:0000313" key="2">
    <source>
        <dbReference type="EMBL" id="ATQ70224.1"/>
    </source>
</evidence>
<dbReference type="InterPro" id="IPR039422">
    <property type="entry name" value="MarR/SlyA-like"/>
</dbReference>
<evidence type="ECO:0000259" key="1">
    <source>
        <dbReference type="PROSITE" id="PS50995"/>
    </source>
</evidence>
<dbReference type="InterPro" id="IPR036390">
    <property type="entry name" value="WH_DNA-bd_sf"/>
</dbReference>
<evidence type="ECO:0000313" key="3">
    <source>
        <dbReference type="Proteomes" id="UP000230709"/>
    </source>
</evidence>
<dbReference type="Gene3D" id="1.10.10.10">
    <property type="entry name" value="Winged helix-like DNA-binding domain superfamily/Winged helix DNA-binding domain"/>
    <property type="match status" value="1"/>
</dbReference>
<dbReference type="KEGG" id="mtw:CQW49_04650"/>
<protein>
    <submittedName>
        <fullName evidence="2">MarR family transcriptional regulator</fullName>
    </submittedName>
</protein>
<proteinExistence type="predicted"/>
<dbReference type="InterPro" id="IPR000835">
    <property type="entry name" value="HTH_MarR-typ"/>
</dbReference>
<dbReference type="InterPro" id="IPR036388">
    <property type="entry name" value="WH-like_DNA-bd_sf"/>
</dbReference>
<dbReference type="PROSITE" id="PS50995">
    <property type="entry name" value="HTH_MARR_2"/>
    <property type="match status" value="1"/>
</dbReference>
<organism evidence="2 3">
    <name type="scientific">Methylosinus trichosporium (strain ATCC 35070 / NCIMB 11131 / UNIQEM 75 / OB3b)</name>
    <dbReference type="NCBI Taxonomy" id="595536"/>
    <lineage>
        <taxon>Bacteria</taxon>
        <taxon>Pseudomonadati</taxon>
        <taxon>Pseudomonadota</taxon>
        <taxon>Alphaproteobacteria</taxon>
        <taxon>Hyphomicrobiales</taxon>
        <taxon>Methylocystaceae</taxon>
        <taxon>Methylosinus</taxon>
    </lineage>
</organism>
<accession>A0A2D2D5I6</accession>
<reference evidence="3" key="1">
    <citation type="submission" date="2017-10" db="EMBL/GenBank/DDBJ databases">
        <title>Completed PacBio SMRT sequence of Methylosinus trichosporium OB3b reveals presence of a third large plasmid.</title>
        <authorList>
            <person name="Charles T.C."/>
            <person name="Lynch M.D.J."/>
            <person name="Heil J.R."/>
            <person name="Cheng J."/>
        </authorList>
    </citation>
    <scope>NUCLEOTIDE SEQUENCE [LARGE SCALE GENOMIC DNA]</scope>
    <source>
        <strain evidence="3">OB3b</strain>
    </source>
</reference>
<dbReference type="Pfam" id="PF12802">
    <property type="entry name" value="MarR_2"/>
    <property type="match status" value="1"/>
</dbReference>
<gene>
    <name evidence="2" type="ORF">CQW49_04650</name>
</gene>
<dbReference type="SUPFAM" id="SSF46785">
    <property type="entry name" value="Winged helix' DNA-binding domain"/>
    <property type="match status" value="1"/>
</dbReference>
<dbReference type="Proteomes" id="UP000230709">
    <property type="component" value="Chromosome"/>
</dbReference>
<feature type="domain" description="HTH marR-type" evidence="1">
    <location>
        <begin position="1"/>
        <end position="136"/>
    </location>
</feature>